<geneLocation type="plasmid" evidence="2">
    <name>pnfsy05</name>
</geneLocation>
<dbReference type="KEGG" id="nfl:COO91_09569"/>
<sequence length="180" mass="20318">MNNMNEVKQEIISIKRSLESLDGKIISYLKSNPLKLDLDFSEFVVNALKAYWLPFVMHSVGVRDEELRRIAIWSIKQLEGQASLIREVFGISPQMSTAVQLVNTTADYPGATPDQGISLDKTELVNSQGFDSTTALSISNDVEVREELLLPDEEDYDYEKDLIAVEITEEMRRASKLFGV</sequence>
<dbReference type="Proteomes" id="UP000232003">
    <property type="component" value="Plasmid pNFSY05"/>
</dbReference>
<evidence type="ECO:0000313" key="1">
    <source>
        <dbReference type="EMBL" id="AUB43394.1"/>
    </source>
</evidence>
<evidence type="ECO:0000313" key="2">
    <source>
        <dbReference type="Proteomes" id="UP000232003"/>
    </source>
</evidence>
<protein>
    <submittedName>
        <fullName evidence="1">Uncharacterized protein</fullName>
    </submittedName>
</protein>
<accession>A0A2K8T6S6</accession>
<organism evidence="1 2">
    <name type="scientific">Nostoc flagelliforme CCNUN1</name>
    <dbReference type="NCBI Taxonomy" id="2038116"/>
    <lineage>
        <taxon>Bacteria</taxon>
        <taxon>Bacillati</taxon>
        <taxon>Cyanobacteriota</taxon>
        <taxon>Cyanophyceae</taxon>
        <taxon>Nostocales</taxon>
        <taxon>Nostocaceae</taxon>
        <taxon>Nostoc</taxon>
    </lineage>
</organism>
<name>A0A2K8T6S6_9NOSO</name>
<gene>
    <name evidence="1" type="ORF">COO91_09569</name>
</gene>
<dbReference type="RefSeq" id="WP_157816897.1">
    <property type="nucleotide sequence ID" value="NZ_CAWNNC010000006.1"/>
</dbReference>
<proteinExistence type="predicted"/>
<keyword evidence="1" id="KW-0614">Plasmid</keyword>
<dbReference type="AlphaFoldDB" id="A0A2K8T6S6"/>
<dbReference type="EMBL" id="CP024790">
    <property type="protein sequence ID" value="AUB43394.1"/>
    <property type="molecule type" value="Genomic_DNA"/>
</dbReference>
<keyword evidence="2" id="KW-1185">Reference proteome</keyword>
<dbReference type="OrthoDB" id="512364at2"/>
<reference evidence="1 2" key="1">
    <citation type="submission" date="2017-11" db="EMBL/GenBank/DDBJ databases">
        <title>Complete genome of a free-living desiccation-tolerant cyanobacterium and its photosynthetic adaptation to extreme terrestrial habitat.</title>
        <authorList>
            <person name="Shang J."/>
        </authorList>
    </citation>
    <scope>NUCLEOTIDE SEQUENCE [LARGE SCALE GENOMIC DNA]</scope>
    <source>
        <strain evidence="1 2">CCNUN1</strain>
        <plasmid evidence="2">pnfsy05</plasmid>
    </source>
</reference>